<dbReference type="Gene3D" id="1.20.140.30">
    <property type="entry name" value="MOB kinase activator"/>
    <property type="match status" value="1"/>
</dbReference>
<evidence type="ECO:0000256" key="2">
    <source>
        <dbReference type="SAM" id="MobiDB-lite"/>
    </source>
</evidence>
<feature type="binding site" evidence="1">
    <location>
        <position position="263"/>
    </location>
    <ligand>
        <name>Zn(2+)</name>
        <dbReference type="ChEBI" id="CHEBI:29105"/>
    </ligand>
</feature>
<name>A0A4T0FMS3_9BASI</name>
<dbReference type="SMART" id="SM01388">
    <property type="entry name" value="Mob1_phocein"/>
    <property type="match status" value="1"/>
</dbReference>
<dbReference type="InterPro" id="IPR036703">
    <property type="entry name" value="MOB_kinase_act_sf"/>
</dbReference>
<accession>A0A4T0FMS3</accession>
<evidence type="ECO:0000256" key="1">
    <source>
        <dbReference type="PIRSR" id="PIRSR605301-1"/>
    </source>
</evidence>
<feature type="compositionally biased region" description="Low complexity" evidence="2">
    <location>
        <begin position="20"/>
        <end position="36"/>
    </location>
</feature>
<gene>
    <name evidence="3" type="ORF">E3P99_01970</name>
</gene>
<keyword evidence="1" id="KW-0479">Metal-binding</keyword>
<feature type="binding site" evidence="1">
    <location>
        <position position="193"/>
    </location>
    <ligand>
        <name>Zn(2+)</name>
        <dbReference type="ChEBI" id="CHEBI:29105"/>
    </ligand>
</feature>
<feature type="binding site" evidence="1">
    <location>
        <position position="191"/>
    </location>
    <ligand>
        <name>Zn(2+)</name>
        <dbReference type="ChEBI" id="CHEBI:29105"/>
    </ligand>
</feature>
<reference evidence="3 4" key="1">
    <citation type="submission" date="2019-03" db="EMBL/GenBank/DDBJ databases">
        <title>Sequencing 23 genomes of Wallemia ichthyophaga.</title>
        <authorList>
            <person name="Gostincar C."/>
        </authorList>
    </citation>
    <scope>NUCLEOTIDE SEQUENCE [LARGE SCALE GENOMIC DNA]</scope>
    <source>
        <strain evidence="3 4">EXF-5753</strain>
    </source>
</reference>
<feature type="compositionally biased region" description="Polar residues" evidence="2">
    <location>
        <begin position="72"/>
        <end position="82"/>
    </location>
</feature>
<feature type="compositionally biased region" description="Polar residues" evidence="2">
    <location>
        <begin position="1"/>
        <end position="19"/>
    </location>
</feature>
<evidence type="ECO:0000313" key="4">
    <source>
        <dbReference type="Proteomes" id="UP000310189"/>
    </source>
</evidence>
<feature type="compositionally biased region" description="Acidic residues" evidence="2">
    <location>
        <begin position="335"/>
        <end position="347"/>
    </location>
</feature>
<feature type="region of interest" description="Disordered" evidence="2">
    <location>
        <begin position="1"/>
        <end position="104"/>
    </location>
</feature>
<evidence type="ECO:0008006" key="5">
    <source>
        <dbReference type="Google" id="ProtNLM"/>
    </source>
</evidence>
<dbReference type="EMBL" id="SPNW01000025">
    <property type="protein sequence ID" value="TIA89649.1"/>
    <property type="molecule type" value="Genomic_DNA"/>
</dbReference>
<protein>
    <recommendedName>
        <fullName evidence="5">Mob1/phocein</fullName>
    </recommendedName>
</protein>
<dbReference type="PANTHER" id="PTHR22599">
    <property type="entry name" value="MPS ONE BINDER KINASE ACTIVATOR-LIKE MOB"/>
    <property type="match status" value="1"/>
</dbReference>
<evidence type="ECO:0000313" key="3">
    <source>
        <dbReference type="EMBL" id="TIA89649.1"/>
    </source>
</evidence>
<dbReference type="SUPFAM" id="SSF101152">
    <property type="entry name" value="Mob1/phocein"/>
    <property type="match status" value="1"/>
</dbReference>
<feature type="compositionally biased region" description="Basic and acidic residues" evidence="2">
    <location>
        <begin position="44"/>
        <end position="54"/>
    </location>
</feature>
<dbReference type="Proteomes" id="UP000310189">
    <property type="component" value="Unassembled WGS sequence"/>
</dbReference>
<dbReference type="Pfam" id="PF03637">
    <property type="entry name" value="Mob1_phocein"/>
    <property type="match status" value="1"/>
</dbReference>
<keyword evidence="4" id="KW-1185">Reference proteome</keyword>
<keyword evidence="1" id="KW-0862">Zinc</keyword>
<feature type="binding site" evidence="1">
    <location>
        <position position="258"/>
    </location>
    <ligand>
        <name>Zn(2+)</name>
        <dbReference type="ChEBI" id="CHEBI:29105"/>
    </ligand>
</feature>
<proteinExistence type="predicted"/>
<organism evidence="3 4">
    <name type="scientific">Wallemia hederae</name>
    <dbReference type="NCBI Taxonomy" id="1540922"/>
    <lineage>
        <taxon>Eukaryota</taxon>
        <taxon>Fungi</taxon>
        <taxon>Dikarya</taxon>
        <taxon>Basidiomycota</taxon>
        <taxon>Wallemiomycotina</taxon>
        <taxon>Wallemiomycetes</taxon>
        <taxon>Wallemiales</taxon>
        <taxon>Wallemiaceae</taxon>
        <taxon>Wallemia</taxon>
    </lineage>
</organism>
<dbReference type="InterPro" id="IPR005301">
    <property type="entry name" value="MOB_kinase_act_fam"/>
</dbReference>
<feature type="region of interest" description="Disordered" evidence="2">
    <location>
        <begin position="308"/>
        <end position="347"/>
    </location>
</feature>
<dbReference type="AlphaFoldDB" id="A0A4T0FMS3"/>
<comment type="caution">
    <text evidence="3">The sequence shown here is derived from an EMBL/GenBank/DDBJ whole genome shotgun (WGS) entry which is preliminary data.</text>
</comment>
<sequence>MAQLGNKKSNNSLRASNRIQSPSAVATPTTAQAVVTKSGSGGDMQRKKSHEILKSHQKRFNMSARDRGSGARLNTDQNTPESVQHGVHEQDREDENENGGARKRIRIRRGMRRHSFQNAQCSTSSTHDSPFQLQEHLNYLLRNRHPVDAQVKLPQTAHSDSNTTWLWIYEHLRCLARDLNTPWMTLLQDECACPEMKANDATFVCVSHCAHRKSKCSAVDYSTHNLNSVADDLNDVSLAGSVDTQKSVLRRLTRIVAHVYAHHRDVFLVCEAETGVARRIAKLSKEYGILPQYIIIWDDSDDDKETLDHADGFNTRRTPSTPRQLIDVGPVSASEDSDSDEYNSDED</sequence>
<dbReference type="OrthoDB" id="10262609at2759"/>